<evidence type="ECO:0000259" key="8">
    <source>
        <dbReference type="PROSITE" id="PS50089"/>
    </source>
</evidence>
<evidence type="ECO:0000259" key="9">
    <source>
        <dbReference type="PROSITE" id="PS50119"/>
    </source>
</evidence>
<dbReference type="GO" id="GO:0044325">
    <property type="term" value="F:transmembrane transporter binding"/>
    <property type="evidence" value="ECO:0007669"/>
    <property type="project" value="TreeGrafter"/>
</dbReference>
<dbReference type="Gene3D" id="3.30.40.10">
    <property type="entry name" value="Zinc/RING finger domain, C3HC4 (zinc finger)"/>
    <property type="match status" value="1"/>
</dbReference>
<dbReference type="GO" id="GO:0055117">
    <property type="term" value="P:regulation of cardiac muscle contraction"/>
    <property type="evidence" value="ECO:0007669"/>
    <property type="project" value="TreeGrafter"/>
</dbReference>
<dbReference type="PANTHER" id="PTHR22635:SF0">
    <property type="entry name" value="RING FINGER PROTEIN 207"/>
    <property type="match status" value="1"/>
</dbReference>
<dbReference type="PROSITE" id="PS00518">
    <property type="entry name" value="ZF_RING_1"/>
    <property type="match status" value="1"/>
</dbReference>
<evidence type="ECO:0000313" key="11">
    <source>
        <dbReference type="Proteomes" id="UP000520535"/>
    </source>
</evidence>
<dbReference type="Pfam" id="PF00097">
    <property type="entry name" value="zf-C3HC4"/>
    <property type="match status" value="1"/>
</dbReference>
<keyword evidence="5 7" id="KW-0863">Zinc-finger</keyword>
<keyword evidence="4" id="KW-0479">Metal-binding</keyword>
<comment type="subcellular location">
    <subcellularLocation>
        <location evidence="1">Cytoplasm</location>
    </subcellularLocation>
</comment>
<reference evidence="10 11" key="1">
    <citation type="submission" date="2019-09" db="EMBL/GenBank/DDBJ databases">
        <title>Bird 10,000 Genomes (B10K) Project - Family phase.</title>
        <authorList>
            <person name="Zhang G."/>
        </authorList>
    </citation>
    <scope>NUCLEOTIDE SEQUENCE [LARGE SCALE GENOMIC DNA]</scope>
    <source>
        <strain evidence="10">B10K-DU-012-52</strain>
    </source>
</reference>
<dbReference type="InterPro" id="IPR000315">
    <property type="entry name" value="Znf_B-box"/>
</dbReference>
<accession>A0A7L2VQB6</accession>
<feature type="domain" description="RING-type" evidence="8">
    <location>
        <begin position="25"/>
        <end position="63"/>
    </location>
</feature>
<comment type="caution">
    <text evidence="10">The sequence shown here is derived from an EMBL/GenBank/DDBJ whole genome shotgun (WGS) entry which is preliminary data.</text>
</comment>
<feature type="non-terminal residue" evidence="10">
    <location>
        <position position="1"/>
    </location>
</feature>
<dbReference type="CDD" id="cd16558">
    <property type="entry name" value="RING-HC_RNF207"/>
    <property type="match status" value="1"/>
</dbReference>
<gene>
    <name evidence="10" type="primary">Rnf207b</name>
    <name evidence="10" type="ORF">BRALEP_R00275</name>
</gene>
<sequence length="611" mass="68461">MAGGIFFPLGSCSELEKANCHPLVCLLCHEPYQHPCLLDCYHNFCASCLRGRASDGRLHCPLCGHPSVVRGGTGLPPVDRLLQFLVDSSADGEEDVQCANCDRRCAKAVSKGSGLGRGTCQGRAHHQSPPTAQELDTMYFCNTCGQPLCAPCREDTHRAKMFTRHEIVSLSKRTKDIHKKCPLHEEPYIMFSTEKKSMLCINCFRDMQGESRAHCIDIETAYMQGCQRLDQAVMAVKELQSSTREAIVLLKAMIEEVRNSASEEEAAINSLFGRMQEQLSERKKTLLKAVQSQHEEKEKAFKEQLAHLASLLPTLQIHLVTCSAFLSCANKAEFLDLGYQLMERLQRIVKLPHRLRPAQTSKINSEYRAEFARCLEPLLMLSPRRSVVGSAGGISPGITSTNMLPGSQCSKTLMVPSCPPASDKMSTGPMVRKPTMHRYISTKVLLAEGRETPFAEHCRNYESTYRVGSAGRDGSGWVRAGAAHLVVSPTSQMLQAEIQGLKDQVQELHRDLTKHHSLIKTEIMSEILQKSLQMDVQIAAHYSAVEMMRSVFEEVWEETYQRVANEQEIYEAQLHDLLQLRQENSCLTTITKQIAPYVRSIAKVKERLEPR</sequence>
<dbReference type="PROSITE" id="PS50119">
    <property type="entry name" value="ZF_BBOX"/>
    <property type="match status" value="1"/>
</dbReference>
<evidence type="ECO:0000256" key="7">
    <source>
        <dbReference type="PROSITE-ProRule" id="PRU00024"/>
    </source>
</evidence>
<dbReference type="InterPro" id="IPR018957">
    <property type="entry name" value="Znf_C3HC4_RING-type"/>
</dbReference>
<dbReference type="InterPro" id="IPR017907">
    <property type="entry name" value="Znf_RING_CS"/>
</dbReference>
<proteinExistence type="predicted"/>
<dbReference type="GO" id="GO:1905026">
    <property type="term" value="P:positive regulation of membrane repolarization during ventricular cardiac muscle cell action potential"/>
    <property type="evidence" value="ECO:0007669"/>
    <property type="project" value="UniProtKB-ARBA"/>
</dbReference>
<dbReference type="Pfam" id="PF00643">
    <property type="entry name" value="zf-B_box"/>
    <property type="match status" value="1"/>
</dbReference>
<dbReference type="Gene3D" id="3.30.160.60">
    <property type="entry name" value="Classic Zinc Finger"/>
    <property type="match status" value="1"/>
</dbReference>
<dbReference type="FunFam" id="3.30.40.10:FF:000478">
    <property type="entry name" value="Ring finger protein 207"/>
    <property type="match status" value="1"/>
</dbReference>
<keyword evidence="11" id="KW-1185">Reference proteome</keyword>
<organism evidence="10 11">
    <name type="scientific">Brachypteracias leptosomus</name>
    <name type="common">short-legged ground-roller</name>
    <dbReference type="NCBI Taxonomy" id="135165"/>
    <lineage>
        <taxon>Eukaryota</taxon>
        <taxon>Metazoa</taxon>
        <taxon>Chordata</taxon>
        <taxon>Craniata</taxon>
        <taxon>Vertebrata</taxon>
        <taxon>Euteleostomi</taxon>
        <taxon>Archelosauria</taxon>
        <taxon>Archosauria</taxon>
        <taxon>Dinosauria</taxon>
        <taxon>Saurischia</taxon>
        <taxon>Theropoda</taxon>
        <taxon>Coelurosauria</taxon>
        <taxon>Aves</taxon>
        <taxon>Neognathae</taxon>
        <taxon>Neoaves</taxon>
        <taxon>Telluraves</taxon>
        <taxon>Coraciimorphae</taxon>
        <taxon>Coraciiformes</taxon>
        <taxon>Brachypteraciidae</taxon>
        <taxon>Brachypteracias</taxon>
    </lineage>
</organism>
<dbReference type="PANTHER" id="PTHR22635">
    <property type="entry name" value="RING FINGER PROTEIN 207"/>
    <property type="match status" value="1"/>
</dbReference>
<dbReference type="InterPro" id="IPR039320">
    <property type="entry name" value="RNF207"/>
</dbReference>
<feature type="non-terminal residue" evidence="10">
    <location>
        <position position="611"/>
    </location>
</feature>
<evidence type="ECO:0000256" key="3">
    <source>
        <dbReference type="ARBA" id="ARBA00022490"/>
    </source>
</evidence>
<dbReference type="PROSITE" id="PS50089">
    <property type="entry name" value="ZF_RING_2"/>
    <property type="match status" value="1"/>
</dbReference>
<dbReference type="SMART" id="SM00184">
    <property type="entry name" value="RING"/>
    <property type="match status" value="1"/>
</dbReference>
<dbReference type="Gene3D" id="1.20.58.1540">
    <property type="entry name" value="Actin interacting protein 3, C-terminal domain"/>
    <property type="match status" value="1"/>
</dbReference>
<evidence type="ECO:0000256" key="1">
    <source>
        <dbReference type="ARBA" id="ARBA00004496"/>
    </source>
</evidence>
<evidence type="ECO:0000256" key="6">
    <source>
        <dbReference type="ARBA" id="ARBA00022833"/>
    </source>
</evidence>
<evidence type="ECO:0000256" key="4">
    <source>
        <dbReference type="ARBA" id="ARBA00022723"/>
    </source>
</evidence>
<dbReference type="GO" id="GO:0008270">
    <property type="term" value="F:zinc ion binding"/>
    <property type="evidence" value="ECO:0007669"/>
    <property type="project" value="UniProtKB-KW"/>
</dbReference>
<dbReference type="InterPro" id="IPR013083">
    <property type="entry name" value="Znf_RING/FYVE/PHD"/>
</dbReference>
<dbReference type="CDD" id="cd19814">
    <property type="entry name" value="Bbox1_RNF207-like"/>
    <property type="match status" value="1"/>
</dbReference>
<evidence type="ECO:0000256" key="2">
    <source>
        <dbReference type="ARBA" id="ARBA00021526"/>
    </source>
</evidence>
<evidence type="ECO:0000256" key="5">
    <source>
        <dbReference type="ARBA" id="ARBA00022771"/>
    </source>
</evidence>
<dbReference type="AlphaFoldDB" id="A0A7L2VQB6"/>
<dbReference type="SUPFAM" id="SSF57850">
    <property type="entry name" value="RING/U-box"/>
    <property type="match status" value="1"/>
</dbReference>
<keyword evidence="3" id="KW-0963">Cytoplasm</keyword>
<dbReference type="Proteomes" id="UP000520535">
    <property type="component" value="Unassembled WGS sequence"/>
</dbReference>
<dbReference type="GO" id="GO:1901207">
    <property type="term" value="P:regulation of heart looping"/>
    <property type="evidence" value="ECO:0007669"/>
    <property type="project" value="TreeGrafter"/>
</dbReference>
<dbReference type="InterPro" id="IPR001841">
    <property type="entry name" value="Znf_RING"/>
</dbReference>
<dbReference type="GO" id="GO:0030544">
    <property type="term" value="F:Hsp70 protein binding"/>
    <property type="evidence" value="ECO:0007669"/>
    <property type="project" value="InterPro"/>
</dbReference>
<evidence type="ECO:0000313" key="10">
    <source>
        <dbReference type="EMBL" id="NXS58977.1"/>
    </source>
</evidence>
<keyword evidence="6" id="KW-0862">Zinc</keyword>
<dbReference type="OrthoDB" id="9049620at2759"/>
<feature type="domain" description="B box-type" evidence="9">
    <location>
        <begin position="139"/>
        <end position="170"/>
    </location>
</feature>
<dbReference type="GO" id="GO:0048471">
    <property type="term" value="C:perinuclear region of cytoplasm"/>
    <property type="evidence" value="ECO:0007669"/>
    <property type="project" value="TreeGrafter"/>
</dbReference>
<protein>
    <recommendedName>
        <fullName evidence="2">RING finger protein 207</fullName>
    </recommendedName>
</protein>
<name>A0A7L2VQB6_9AVES</name>
<dbReference type="EMBL" id="VYZX01020755">
    <property type="protein sequence ID" value="NXS58977.1"/>
    <property type="molecule type" value="Genomic_DNA"/>
</dbReference>